<organism evidence="1 2">
    <name type="scientific">Pedobacter cryoconitis</name>
    <dbReference type="NCBI Taxonomy" id="188932"/>
    <lineage>
        <taxon>Bacteria</taxon>
        <taxon>Pseudomonadati</taxon>
        <taxon>Bacteroidota</taxon>
        <taxon>Sphingobacteriia</taxon>
        <taxon>Sphingobacteriales</taxon>
        <taxon>Sphingobacteriaceae</taxon>
        <taxon>Pedobacter</taxon>
    </lineage>
</organism>
<name>A0A327TGR7_9SPHI</name>
<evidence type="ECO:0008006" key="3">
    <source>
        <dbReference type="Google" id="ProtNLM"/>
    </source>
</evidence>
<dbReference type="OrthoDB" id="768192at2"/>
<dbReference type="AlphaFoldDB" id="A0A327TGR7"/>
<evidence type="ECO:0000313" key="1">
    <source>
        <dbReference type="EMBL" id="RAJ36987.1"/>
    </source>
</evidence>
<sequence>MKNPILVCIALASTVLYSCSQDNGIDKNPEQPKATTCYMAVDGRDTAKMELKSFTKGKVSGNLVINYYKKDDNHGEFEGAFKGDTLFVIYTFKIGKNAVGYKNPLAFLKKDNKLIMGIGKMEGVLGRIYFRKDIPIDFAQGRFTYAPVTCKKELK</sequence>
<reference evidence="1 2" key="1">
    <citation type="submission" date="2018-06" db="EMBL/GenBank/DDBJ databases">
        <title>Genomic Encyclopedia of Archaeal and Bacterial Type Strains, Phase II (KMG-II): from individual species to whole genera.</title>
        <authorList>
            <person name="Goeker M."/>
        </authorList>
    </citation>
    <scope>NUCLEOTIDE SEQUENCE [LARGE SCALE GENOMIC DNA]</scope>
    <source>
        <strain evidence="1 2">DSM 14825</strain>
    </source>
</reference>
<dbReference type="PROSITE" id="PS51257">
    <property type="entry name" value="PROKAR_LIPOPROTEIN"/>
    <property type="match status" value="1"/>
</dbReference>
<dbReference type="STRING" id="188932.AY601_2435"/>
<comment type="caution">
    <text evidence="1">The sequence shown here is derived from an EMBL/GenBank/DDBJ whole genome shotgun (WGS) entry which is preliminary data.</text>
</comment>
<gene>
    <name evidence="1" type="ORF">LY11_00062</name>
</gene>
<evidence type="ECO:0000313" key="2">
    <source>
        <dbReference type="Proteomes" id="UP000249754"/>
    </source>
</evidence>
<proteinExistence type="predicted"/>
<dbReference type="RefSeq" id="WP_111631748.1">
    <property type="nucleotide sequence ID" value="NZ_QLLR01000001.1"/>
</dbReference>
<dbReference type="Proteomes" id="UP000249754">
    <property type="component" value="Unassembled WGS sequence"/>
</dbReference>
<protein>
    <recommendedName>
        <fullName evidence="3">Lipoprotein</fullName>
    </recommendedName>
</protein>
<accession>A0A327TGR7</accession>
<dbReference type="EMBL" id="QLLR01000001">
    <property type="protein sequence ID" value="RAJ36987.1"/>
    <property type="molecule type" value="Genomic_DNA"/>
</dbReference>